<protein>
    <submittedName>
        <fullName evidence="2">Uncharacterized protein</fullName>
    </submittedName>
</protein>
<comment type="caution">
    <text evidence="2">The sequence shown here is derived from an EMBL/GenBank/DDBJ whole genome shotgun (WGS) entry which is preliminary data.</text>
</comment>
<dbReference type="EMBL" id="LXPE01000012">
    <property type="protein sequence ID" value="OBA26977.1"/>
    <property type="molecule type" value="Genomic_DNA"/>
</dbReference>
<proteinExistence type="predicted"/>
<dbReference type="AlphaFoldDB" id="A0A1B7TE37"/>
<evidence type="ECO:0000313" key="2">
    <source>
        <dbReference type="EMBL" id="OBA26977.1"/>
    </source>
</evidence>
<dbReference type="Proteomes" id="UP000092321">
    <property type="component" value="Unassembled WGS sequence"/>
</dbReference>
<sequence>MGGSNNKGFEFEEFEENVIDLDIGSDNEFDEKHINLTNPNDLQHVITKLRHLDDKVTILDIEVTDYKEKLKKIKVDNERLKADNMKLKNDNNIHIAKIGDLENVVSIITKDIRGLSDYANGISAVVDKRRERTKDDLVNIRNEFTSYIRTLESKIKNHITNTVLSNNLKTSDTNNRIEIYSQLNNTNEIKTPDGETLDYPLKKMMEKIESHTSTTRNMKKYNKQYKAPKLNANKISKRQMKKERKNSLDQAKFNKINQSANSVYPVIKNQKTWNGNI</sequence>
<organism evidence="2 3">
    <name type="scientific">Hanseniaspora valbyensis NRRL Y-1626</name>
    <dbReference type="NCBI Taxonomy" id="766949"/>
    <lineage>
        <taxon>Eukaryota</taxon>
        <taxon>Fungi</taxon>
        <taxon>Dikarya</taxon>
        <taxon>Ascomycota</taxon>
        <taxon>Saccharomycotina</taxon>
        <taxon>Saccharomycetes</taxon>
        <taxon>Saccharomycodales</taxon>
        <taxon>Saccharomycodaceae</taxon>
        <taxon>Hanseniaspora</taxon>
    </lineage>
</organism>
<reference evidence="3" key="1">
    <citation type="journal article" date="2016" name="Proc. Natl. Acad. Sci. U.S.A.">
        <title>Comparative genomics of biotechnologically important yeasts.</title>
        <authorList>
            <person name="Riley R."/>
            <person name="Haridas S."/>
            <person name="Wolfe K.H."/>
            <person name="Lopes M.R."/>
            <person name="Hittinger C.T."/>
            <person name="Goeker M."/>
            <person name="Salamov A.A."/>
            <person name="Wisecaver J.H."/>
            <person name="Long T.M."/>
            <person name="Calvey C.H."/>
            <person name="Aerts A.L."/>
            <person name="Barry K.W."/>
            <person name="Choi C."/>
            <person name="Clum A."/>
            <person name="Coughlan A.Y."/>
            <person name="Deshpande S."/>
            <person name="Douglass A.P."/>
            <person name="Hanson S.J."/>
            <person name="Klenk H.-P."/>
            <person name="LaButti K.M."/>
            <person name="Lapidus A."/>
            <person name="Lindquist E.A."/>
            <person name="Lipzen A.M."/>
            <person name="Meier-Kolthoff J.P."/>
            <person name="Ohm R.A."/>
            <person name="Otillar R.P."/>
            <person name="Pangilinan J.L."/>
            <person name="Peng Y."/>
            <person name="Rokas A."/>
            <person name="Rosa C.A."/>
            <person name="Scheuner C."/>
            <person name="Sibirny A.A."/>
            <person name="Slot J.C."/>
            <person name="Stielow J.B."/>
            <person name="Sun H."/>
            <person name="Kurtzman C.P."/>
            <person name="Blackwell M."/>
            <person name="Grigoriev I.V."/>
            <person name="Jeffries T.W."/>
        </authorList>
    </citation>
    <scope>NUCLEOTIDE SEQUENCE [LARGE SCALE GENOMIC DNA]</scope>
    <source>
        <strain evidence="3">NRRL Y-1626</strain>
    </source>
</reference>
<gene>
    <name evidence="2" type="ORF">HANVADRAFT_52752</name>
</gene>
<feature type="coiled-coil region" evidence="1">
    <location>
        <begin position="63"/>
        <end position="90"/>
    </location>
</feature>
<name>A0A1B7TE37_9ASCO</name>
<evidence type="ECO:0000256" key="1">
    <source>
        <dbReference type="SAM" id="Coils"/>
    </source>
</evidence>
<keyword evidence="3" id="KW-1185">Reference proteome</keyword>
<evidence type="ECO:0000313" key="3">
    <source>
        <dbReference type="Proteomes" id="UP000092321"/>
    </source>
</evidence>
<accession>A0A1B7TE37</accession>
<keyword evidence="1" id="KW-0175">Coiled coil</keyword>
<feature type="non-terminal residue" evidence="2">
    <location>
        <position position="277"/>
    </location>
</feature>